<organism evidence="5 6">
    <name type="scientific">Methermicoccus shengliensis</name>
    <dbReference type="NCBI Taxonomy" id="660064"/>
    <lineage>
        <taxon>Archaea</taxon>
        <taxon>Methanobacteriati</taxon>
        <taxon>Methanobacteriota</taxon>
        <taxon>Stenosarchaea group</taxon>
        <taxon>Methanomicrobia</taxon>
        <taxon>Methanosarcinales</taxon>
        <taxon>Methermicoccaceae</taxon>
        <taxon>Methermicoccus</taxon>
    </lineage>
</organism>
<dbReference type="Proteomes" id="UP000600363">
    <property type="component" value="Unassembled WGS sequence"/>
</dbReference>
<dbReference type="SUPFAM" id="SSF46785">
    <property type="entry name" value="Winged helix' DNA-binding domain"/>
    <property type="match status" value="1"/>
</dbReference>
<dbReference type="AlphaFoldDB" id="A0A832VZV6"/>
<proteinExistence type="predicted"/>
<dbReference type="GO" id="GO:0043565">
    <property type="term" value="F:sequence-specific DNA binding"/>
    <property type="evidence" value="ECO:0007669"/>
    <property type="project" value="InterPro"/>
</dbReference>
<evidence type="ECO:0000259" key="4">
    <source>
        <dbReference type="PROSITE" id="PS50956"/>
    </source>
</evidence>
<dbReference type="SUPFAM" id="SSF54909">
    <property type="entry name" value="Dimeric alpha+beta barrel"/>
    <property type="match status" value="1"/>
</dbReference>
<evidence type="ECO:0000256" key="3">
    <source>
        <dbReference type="ARBA" id="ARBA00023163"/>
    </source>
</evidence>
<dbReference type="PROSITE" id="PS50956">
    <property type="entry name" value="HTH_ASNC_2"/>
    <property type="match status" value="1"/>
</dbReference>
<comment type="caution">
    <text evidence="5">The sequence shown here is derived from an EMBL/GenBank/DDBJ whole genome shotgun (WGS) entry which is preliminary data.</text>
</comment>
<evidence type="ECO:0000313" key="6">
    <source>
        <dbReference type="Proteomes" id="UP000600363"/>
    </source>
</evidence>
<dbReference type="InterPro" id="IPR036388">
    <property type="entry name" value="WH-like_DNA-bd_sf"/>
</dbReference>
<dbReference type="SMART" id="SM00344">
    <property type="entry name" value="HTH_ASNC"/>
    <property type="match status" value="1"/>
</dbReference>
<dbReference type="RefSeq" id="WP_042686529.1">
    <property type="nucleotide sequence ID" value="NZ_DUIH01000014.1"/>
</dbReference>
<dbReference type="InterPro" id="IPR019887">
    <property type="entry name" value="Tscrpt_reg_AsnC/Lrp_C"/>
</dbReference>
<dbReference type="GO" id="GO:0005829">
    <property type="term" value="C:cytosol"/>
    <property type="evidence" value="ECO:0007669"/>
    <property type="project" value="TreeGrafter"/>
</dbReference>
<reference evidence="5" key="1">
    <citation type="journal article" date="2020" name="bioRxiv">
        <title>A rank-normalized archaeal taxonomy based on genome phylogeny resolves widespread incomplete and uneven classifications.</title>
        <authorList>
            <person name="Rinke C."/>
            <person name="Chuvochina M."/>
            <person name="Mussig A.J."/>
            <person name="Chaumeil P.-A."/>
            <person name="Waite D.W."/>
            <person name="Whitman W.B."/>
            <person name="Parks D.H."/>
            <person name="Hugenholtz P."/>
        </authorList>
    </citation>
    <scope>NUCLEOTIDE SEQUENCE</scope>
    <source>
        <strain evidence="5">UBA12518</strain>
    </source>
</reference>
<dbReference type="InterPro" id="IPR019888">
    <property type="entry name" value="Tscrpt_reg_AsnC-like"/>
</dbReference>
<gene>
    <name evidence="5" type="ORF">HA299_04630</name>
</gene>
<keyword evidence="3" id="KW-0804">Transcription</keyword>
<evidence type="ECO:0000256" key="2">
    <source>
        <dbReference type="ARBA" id="ARBA00023125"/>
    </source>
</evidence>
<dbReference type="GO" id="GO:0043200">
    <property type="term" value="P:response to amino acid"/>
    <property type="evidence" value="ECO:0007669"/>
    <property type="project" value="TreeGrafter"/>
</dbReference>
<dbReference type="PANTHER" id="PTHR30154">
    <property type="entry name" value="LEUCINE-RESPONSIVE REGULATORY PROTEIN"/>
    <property type="match status" value="1"/>
</dbReference>
<dbReference type="EMBL" id="DUIH01000014">
    <property type="protein sequence ID" value="HIH69889.1"/>
    <property type="molecule type" value="Genomic_DNA"/>
</dbReference>
<dbReference type="InterPro" id="IPR036390">
    <property type="entry name" value="WH_DNA-bd_sf"/>
</dbReference>
<keyword evidence="1" id="KW-0805">Transcription regulation</keyword>
<dbReference type="Pfam" id="PF01037">
    <property type="entry name" value="AsnC_trans_reg"/>
    <property type="match status" value="1"/>
</dbReference>
<dbReference type="InterPro" id="IPR000485">
    <property type="entry name" value="AsnC-type_HTH_dom"/>
</dbReference>
<protein>
    <submittedName>
        <fullName evidence="5">Lrp/AsnC family transcriptional regulator</fullName>
    </submittedName>
</protein>
<sequence length="163" mass="18348">MEEWVLSMLEALERNSKLTPEELSELTGASPDEVRAMLAKLEADGVIRRYKTAIDWGKVDNGFVYAIIELKVVLDRERGYDEIAKRLANFDEVSSVRLVSGDHDLSLTVRGKSMKEVAFFVADKIATLPQITSTATHFVLKSYKEDGVLMVEEPERSRLVLSL</sequence>
<dbReference type="InterPro" id="IPR011008">
    <property type="entry name" value="Dimeric_a/b-barrel"/>
</dbReference>
<dbReference type="Pfam" id="PF13412">
    <property type="entry name" value="HTH_24"/>
    <property type="match status" value="1"/>
</dbReference>
<name>A0A832VZV6_9EURY</name>
<evidence type="ECO:0000313" key="5">
    <source>
        <dbReference type="EMBL" id="HIH69889.1"/>
    </source>
</evidence>
<dbReference type="Gene3D" id="3.30.70.920">
    <property type="match status" value="1"/>
</dbReference>
<evidence type="ECO:0000256" key="1">
    <source>
        <dbReference type="ARBA" id="ARBA00023015"/>
    </source>
</evidence>
<accession>A0A832VZV6</accession>
<feature type="domain" description="HTH asnC-type" evidence="4">
    <location>
        <begin position="1"/>
        <end position="64"/>
    </location>
</feature>
<keyword evidence="2" id="KW-0238">DNA-binding</keyword>
<dbReference type="PANTHER" id="PTHR30154:SF34">
    <property type="entry name" value="TRANSCRIPTIONAL REGULATOR AZLB"/>
    <property type="match status" value="1"/>
</dbReference>
<dbReference type="Gene3D" id="1.10.10.10">
    <property type="entry name" value="Winged helix-like DNA-binding domain superfamily/Winged helix DNA-binding domain"/>
    <property type="match status" value="1"/>
</dbReference>